<dbReference type="RefSeq" id="WP_178139338.1">
    <property type="nucleotide sequence ID" value="NZ_FRDI01000007.1"/>
</dbReference>
<evidence type="ECO:0000259" key="3">
    <source>
        <dbReference type="Pfam" id="PF11924"/>
    </source>
</evidence>
<feature type="domain" description="Inverse autotransporter beta-domain" evidence="3">
    <location>
        <begin position="171"/>
        <end position="428"/>
    </location>
</feature>
<dbReference type="AlphaFoldDB" id="A0A1M7T6Z4"/>
<feature type="compositionally biased region" description="Low complexity" evidence="2">
    <location>
        <begin position="713"/>
        <end position="723"/>
    </location>
</feature>
<keyword evidence="5" id="KW-1185">Reference proteome</keyword>
<protein>
    <submittedName>
        <fullName evidence="4">Invasin beta-domain of outer membrane</fullName>
    </submittedName>
</protein>
<evidence type="ECO:0000313" key="5">
    <source>
        <dbReference type="Proteomes" id="UP000186469"/>
    </source>
</evidence>
<dbReference type="Pfam" id="PF11924">
    <property type="entry name" value="IAT_beta"/>
    <property type="match status" value="1"/>
</dbReference>
<dbReference type="SUPFAM" id="SSF49373">
    <property type="entry name" value="Invasin/intimin cell-adhesion fragments"/>
    <property type="match status" value="1"/>
</dbReference>
<feature type="non-terminal residue" evidence="4">
    <location>
        <position position="1"/>
    </location>
</feature>
<dbReference type="STRING" id="1121455.SAMN02745728_01656"/>
<dbReference type="InterPro" id="IPR051715">
    <property type="entry name" value="Intimin-Invasin_domain"/>
</dbReference>
<dbReference type="InterPro" id="IPR008964">
    <property type="entry name" value="Invasin/intimin_cell_adhesion"/>
</dbReference>
<proteinExistence type="inferred from homology"/>
<comment type="similarity">
    <text evidence="1">Belongs to the intimin/invasin family.</text>
</comment>
<dbReference type="PANTHER" id="PTHR39576">
    <property type="entry name" value="ATTACHING AND EFFACING PROTEIN HOMOLOG-RELATED-RELATED"/>
    <property type="match status" value="1"/>
</dbReference>
<feature type="compositionally biased region" description="Polar residues" evidence="2">
    <location>
        <begin position="16"/>
        <end position="27"/>
    </location>
</feature>
<dbReference type="InterPro" id="IPR038177">
    <property type="entry name" value="IAT_beta_sf"/>
</dbReference>
<evidence type="ECO:0000256" key="1">
    <source>
        <dbReference type="ARBA" id="ARBA00010116"/>
    </source>
</evidence>
<feature type="region of interest" description="Disordered" evidence="2">
    <location>
        <begin position="713"/>
        <end position="736"/>
    </location>
</feature>
<reference evidence="4 5" key="1">
    <citation type="submission" date="2016-12" db="EMBL/GenBank/DDBJ databases">
        <authorList>
            <person name="Song W.-J."/>
            <person name="Kurnit D.M."/>
        </authorList>
    </citation>
    <scope>NUCLEOTIDE SEQUENCE [LARGE SCALE GENOMIC DNA]</scope>
    <source>
        <strain evidence="4 5">DSM 11393</strain>
    </source>
</reference>
<dbReference type="PANTHER" id="PTHR39576:SF2">
    <property type="entry name" value="ATTACHING AND EFFACING PROTEIN HOMOLOG-RELATED"/>
    <property type="match status" value="1"/>
</dbReference>
<dbReference type="GO" id="GO:0009279">
    <property type="term" value="C:cell outer membrane"/>
    <property type="evidence" value="ECO:0007669"/>
    <property type="project" value="TreeGrafter"/>
</dbReference>
<dbReference type="Gene3D" id="2.40.160.160">
    <property type="entry name" value="Inverse autotransporter, beta-domain"/>
    <property type="match status" value="1"/>
</dbReference>
<organism evidence="4 5">
    <name type="scientific">Desulfovibrio litoralis DSM 11393</name>
    <dbReference type="NCBI Taxonomy" id="1121455"/>
    <lineage>
        <taxon>Bacteria</taxon>
        <taxon>Pseudomonadati</taxon>
        <taxon>Thermodesulfobacteriota</taxon>
        <taxon>Desulfovibrionia</taxon>
        <taxon>Desulfovibrionales</taxon>
        <taxon>Desulfovibrionaceae</taxon>
        <taxon>Desulfovibrio</taxon>
    </lineage>
</organism>
<name>A0A1M7T6Z4_9BACT</name>
<sequence length="898" mass="96125">NEKASVASKGEKTKTLVASDNAVTPSDSPKKVSAVLFNAATNAMGLPGLDARNDAYDPNADQGLGFHADGTVRKAGGENSYDYSGKRAAAYMNNGVNTGSYNGVGTNLELDPIAKFNNHYFNSAKGGRSLNAQNGGTARELDPAQVMIDRSLNYGVGMVNSAAEGVFLGVMEGPYGGAKARFNFMADWDGKINGEGDLLLPWYDSKHTTVYSQLGTRSMNAEDSKDRWIGNFGVGQRWYPLAQKEGIGEDAGNLMLGYNTFYDHDFTRSHQRGGLGVEAQYDWIHLASNYYAPLSNWKDSKDFDGDFVQERPAEGWDLRTKGYVPFYRNVALTGSYTQWKGDNVGMFGASKLESDPNVWSYGVEYTPVPLVSGFVNQRSTERGSSDTEVGMRFTYNFNMPWEDQISHNKVAEMRTVGGSRHEFVDRENKMVLEYKAKDNYQIEFMGADGTNGFLFRIRNGFGKYVAGQTVRVNANGNYLAEATPIAPQGFFAQTLDFLDELISVKTAYAASLSKTYVSDSQGRFWVKLEATAPANTTVTVQAGDSSYTFTLQGSGGSSGLSAASSTLLNNGTTQLTLTTPDANTAISWSITGSGTLSSPPVNTDGTGKATATLTANATGSGPIAVTATVNSQTYSCTVLIGANYTLVFGTISGNTGTFTDKQTATIPVTLMQNGVAYTTITPVTWSIVSANNRGNEAVTTAYADKKTGLAWGSSATTTPSTELTDTEDVDTDSDGKSTVSLTDIVGERTIRVEAKITVGAQTVSREQDVTFGAGPLSKFKAPIGSYKWANNQPISNGSNAHASDFPAANACGTTLTVDQLKGLSDNIYYRETNLPSQTDLKAVAQISGNGAWQAAGWPGDVYWTGEVSGGTTAFIVFDLGVVFPRPVDNVNPVVCLRD</sequence>
<evidence type="ECO:0000256" key="2">
    <source>
        <dbReference type="SAM" id="MobiDB-lite"/>
    </source>
</evidence>
<evidence type="ECO:0000313" key="4">
    <source>
        <dbReference type="EMBL" id="SHN66488.1"/>
    </source>
</evidence>
<dbReference type="Proteomes" id="UP000186469">
    <property type="component" value="Unassembled WGS sequence"/>
</dbReference>
<dbReference type="EMBL" id="FRDI01000007">
    <property type="protein sequence ID" value="SHN66488.1"/>
    <property type="molecule type" value="Genomic_DNA"/>
</dbReference>
<feature type="compositionally biased region" description="Basic and acidic residues" evidence="2">
    <location>
        <begin position="1"/>
        <end position="14"/>
    </location>
</feature>
<gene>
    <name evidence="4" type="ORF">SAMN02745728_01656</name>
</gene>
<dbReference type="InterPro" id="IPR024519">
    <property type="entry name" value="IAT_beta"/>
</dbReference>
<feature type="region of interest" description="Disordered" evidence="2">
    <location>
        <begin position="1"/>
        <end position="28"/>
    </location>
</feature>
<accession>A0A1M7T6Z4</accession>